<feature type="transmembrane region" description="Helical" evidence="1">
    <location>
        <begin position="290"/>
        <end position="307"/>
    </location>
</feature>
<proteinExistence type="predicted"/>
<evidence type="ECO:0000313" key="3">
    <source>
        <dbReference type="Proteomes" id="UP000664761"/>
    </source>
</evidence>
<evidence type="ECO:0008006" key="4">
    <source>
        <dbReference type="Google" id="ProtNLM"/>
    </source>
</evidence>
<keyword evidence="1" id="KW-0812">Transmembrane</keyword>
<dbReference type="Proteomes" id="UP000664761">
    <property type="component" value="Unassembled WGS sequence"/>
</dbReference>
<dbReference type="RefSeq" id="WP_207043540.1">
    <property type="nucleotide sequence ID" value="NZ_JAFLNC010000002.1"/>
</dbReference>
<evidence type="ECO:0000256" key="1">
    <source>
        <dbReference type="SAM" id="Phobius"/>
    </source>
</evidence>
<gene>
    <name evidence="2" type="ORF">J0X12_06850</name>
</gene>
<comment type="caution">
    <text evidence="2">The sequence shown here is derived from an EMBL/GenBank/DDBJ whole genome shotgun (WGS) entry which is preliminary data.</text>
</comment>
<reference evidence="2 3" key="1">
    <citation type="submission" date="2021-03" db="EMBL/GenBank/DDBJ databases">
        <title>Sneathiella sp. CAU 1612 isolated from Kang Won-do.</title>
        <authorList>
            <person name="Kim W."/>
        </authorList>
    </citation>
    <scope>NUCLEOTIDE SEQUENCE [LARGE SCALE GENOMIC DNA]</scope>
    <source>
        <strain evidence="2 3">CAU 1612</strain>
    </source>
</reference>
<feature type="transmembrane region" description="Helical" evidence="1">
    <location>
        <begin position="490"/>
        <end position="509"/>
    </location>
</feature>
<keyword evidence="3" id="KW-1185">Reference proteome</keyword>
<feature type="transmembrane region" description="Helical" evidence="1">
    <location>
        <begin position="174"/>
        <end position="195"/>
    </location>
</feature>
<feature type="transmembrane region" description="Helical" evidence="1">
    <location>
        <begin position="383"/>
        <end position="405"/>
    </location>
</feature>
<feature type="transmembrane region" description="Helical" evidence="1">
    <location>
        <begin position="240"/>
        <end position="259"/>
    </location>
</feature>
<name>A0ABS3F4R1_9PROT</name>
<dbReference type="EMBL" id="JAFLNC010000002">
    <property type="protein sequence ID" value="MBO0333323.1"/>
    <property type="molecule type" value="Genomic_DNA"/>
</dbReference>
<feature type="transmembrane region" description="Helical" evidence="1">
    <location>
        <begin position="151"/>
        <end position="168"/>
    </location>
</feature>
<feature type="transmembrane region" description="Helical" evidence="1">
    <location>
        <begin position="216"/>
        <end position="234"/>
    </location>
</feature>
<keyword evidence="1" id="KW-1133">Transmembrane helix</keyword>
<organism evidence="2 3">
    <name type="scientific">Sneathiella sedimenti</name>
    <dbReference type="NCBI Taxonomy" id="2816034"/>
    <lineage>
        <taxon>Bacteria</taxon>
        <taxon>Pseudomonadati</taxon>
        <taxon>Pseudomonadota</taxon>
        <taxon>Alphaproteobacteria</taxon>
        <taxon>Sneathiellales</taxon>
        <taxon>Sneathiellaceae</taxon>
        <taxon>Sneathiella</taxon>
    </lineage>
</organism>
<feature type="transmembrane region" description="Helical" evidence="1">
    <location>
        <begin position="514"/>
        <end position="533"/>
    </location>
</feature>
<feature type="transmembrane region" description="Helical" evidence="1">
    <location>
        <begin position="464"/>
        <end position="484"/>
    </location>
</feature>
<feature type="transmembrane region" description="Helical" evidence="1">
    <location>
        <begin position="343"/>
        <end position="376"/>
    </location>
</feature>
<evidence type="ECO:0000313" key="2">
    <source>
        <dbReference type="EMBL" id="MBO0333323.1"/>
    </source>
</evidence>
<feature type="transmembrane region" description="Helical" evidence="1">
    <location>
        <begin position="434"/>
        <end position="452"/>
    </location>
</feature>
<feature type="transmembrane region" description="Helical" evidence="1">
    <location>
        <begin position="122"/>
        <end position="144"/>
    </location>
</feature>
<feature type="transmembrane region" description="Helical" evidence="1">
    <location>
        <begin position="319"/>
        <end position="337"/>
    </location>
</feature>
<sequence>MDRIRRLFKGYETSAFFLIVVQPVFYLPLRLTESLDQRRIFFMFYALFGCALVAWASSLFSGPLPVYTIEHAMLYDFDDTAFQRRIYMLYAFVLFITALVGAIFRWDPSFNYFSGFREEHQLLIQTLVAVMILLLAVPLVYNYLGSITEKRAFWAVLGSLLLFAFLLRCTTSTRGIWILAIFTLVVFCLFFLLPLKATLVVQKDYLWGLDHHWTGVIGNGLLANIFPTVSAPVLPEYGIYLNKLVSAVSGITLFAGFGGMMKFLQAVNILFALLLLIILTQRFGTRHMPLAILSFLLVIFIMAPTLSSASSTLKVPNQATLRFIFIPVALMFVPLMARGPVIIWWVAAGILGAVAAAYNLETGLVVMLGLGFALFIRSMGKGYLTVIVGGALFIVAFLGTAYLAIVSAVNGQFDLADMSSLLNLFAAGYGGKEFYWYAPFFIIMAHVFYLFFDWLRRSREGRVFTGTDFQSIAIVGMIIAFMPYVTNRFYVQNMWVPYLLYLLLILPMLTDKSFLGKALLLLFVIGVLAPSHLEQSTLFVKNIKRTWTLQPSETCLNGFTAPKEVCDYAEGQATELRSRSQNGDTIWISATPLTIATLSGIAPSLSRADPFAYARTSTFQRALRDEITAKAPDLILIDRVDILNPLGIPAAVGDWQKRLVEEAGYRITGKSDFWLYARKGD</sequence>
<feature type="transmembrane region" description="Helical" evidence="1">
    <location>
        <begin position="41"/>
        <end position="66"/>
    </location>
</feature>
<feature type="transmembrane region" description="Helical" evidence="1">
    <location>
        <begin position="87"/>
        <end position="106"/>
    </location>
</feature>
<accession>A0ABS3F4R1</accession>
<protein>
    <recommendedName>
        <fullName evidence="4">Glycosyltransferase RgtA/B/C/D-like domain-containing protein</fullName>
    </recommendedName>
</protein>
<keyword evidence="1" id="KW-0472">Membrane</keyword>
<feature type="transmembrane region" description="Helical" evidence="1">
    <location>
        <begin position="266"/>
        <end position="284"/>
    </location>
</feature>
<feature type="transmembrane region" description="Helical" evidence="1">
    <location>
        <begin position="12"/>
        <end position="29"/>
    </location>
</feature>